<dbReference type="EMBL" id="QJKK01000003">
    <property type="protein sequence ID" value="RAL25656.1"/>
    <property type="molecule type" value="Genomic_DNA"/>
</dbReference>
<dbReference type="GO" id="GO:0043565">
    <property type="term" value="F:sequence-specific DNA binding"/>
    <property type="evidence" value="ECO:0007669"/>
    <property type="project" value="InterPro"/>
</dbReference>
<evidence type="ECO:0000256" key="1">
    <source>
        <dbReference type="ARBA" id="ARBA00022741"/>
    </source>
</evidence>
<dbReference type="PRINTS" id="PR01590">
    <property type="entry name" value="HTHFIS"/>
</dbReference>
<keyword evidence="1" id="KW-0547">Nucleotide-binding</keyword>
<dbReference type="InterPro" id="IPR003018">
    <property type="entry name" value="GAF"/>
</dbReference>
<dbReference type="SUPFAM" id="SSF46689">
    <property type="entry name" value="Homeodomain-like"/>
    <property type="match status" value="1"/>
</dbReference>
<reference evidence="8 9" key="1">
    <citation type="submission" date="2018-06" db="EMBL/GenBank/DDBJ databases">
        <title>Thermoflavimicrobium daqus sp. nov., a thermophilic microbe isolated from Moutai-flavour Daqu.</title>
        <authorList>
            <person name="Wang X."/>
            <person name="Zhou H."/>
        </authorList>
    </citation>
    <scope>NUCLEOTIDE SEQUENCE [LARGE SCALE GENOMIC DNA]</scope>
    <source>
        <strain evidence="8 9">FBKL4.011</strain>
    </source>
</reference>
<dbReference type="InterPro" id="IPR002078">
    <property type="entry name" value="Sigma_54_int"/>
</dbReference>
<keyword evidence="5" id="KW-0010">Activator</keyword>
<dbReference type="SUPFAM" id="SSF52540">
    <property type="entry name" value="P-loop containing nucleoside triphosphate hydrolases"/>
    <property type="match status" value="1"/>
</dbReference>
<keyword evidence="2" id="KW-0067">ATP-binding</keyword>
<evidence type="ECO:0000256" key="3">
    <source>
        <dbReference type="ARBA" id="ARBA00023015"/>
    </source>
</evidence>
<dbReference type="PANTHER" id="PTHR32071:SF117">
    <property type="entry name" value="PTS-DEPENDENT DIHYDROXYACETONE KINASE OPERON REGULATORY PROTEIN-RELATED"/>
    <property type="match status" value="1"/>
</dbReference>
<dbReference type="Pfam" id="PF01590">
    <property type="entry name" value="GAF"/>
    <property type="match status" value="1"/>
</dbReference>
<proteinExistence type="predicted"/>
<dbReference type="InterPro" id="IPR027417">
    <property type="entry name" value="P-loop_NTPase"/>
</dbReference>
<dbReference type="SMART" id="SM00382">
    <property type="entry name" value="AAA"/>
    <property type="match status" value="1"/>
</dbReference>
<dbReference type="CDD" id="cd00009">
    <property type="entry name" value="AAA"/>
    <property type="match status" value="1"/>
</dbReference>
<keyword evidence="9" id="KW-1185">Reference proteome</keyword>
<dbReference type="FunFam" id="3.40.50.300:FF:000006">
    <property type="entry name" value="DNA-binding transcriptional regulator NtrC"/>
    <property type="match status" value="1"/>
</dbReference>
<dbReference type="GO" id="GO:0006355">
    <property type="term" value="P:regulation of DNA-templated transcription"/>
    <property type="evidence" value="ECO:0007669"/>
    <property type="project" value="InterPro"/>
</dbReference>
<dbReference type="Gene3D" id="3.30.450.40">
    <property type="match status" value="1"/>
</dbReference>
<evidence type="ECO:0000313" key="8">
    <source>
        <dbReference type="EMBL" id="RAL25656.1"/>
    </source>
</evidence>
<dbReference type="Gene3D" id="3.30.450.20">
    <property type="entry name" value="PAS domain"/>
    <property type="match status" value="1"/>
</dbReference>
<dbReference type="InterPro" id="IPR009057">
    <property type="entry name" value="Homeodomain-like_sf"/>
</dbReference>
<keyword evidence="6" id="KW-0804">Transcription</keyword>
<evidence type="ECO:0000256" key="4">
    <source>
        <dbReference type="ARBA" id="ARBA00023125"/>
    </source>
</evidence>
<keyword evidence="4" id="KW-0238">DNA-binding</keyword>
<dbReference type="PANTHER" id="PTHR32071">
    <property type="entry name" value="TRANSCRIPTIONAL REGULATORY PROTEIN"/>
    <property type="match status" value="1"/>
</dbReference>
<dbReference type="Gene3D" id="1.10.10.60">
    <property type="entry name" value="Homeodomain-like"/>
    <property type="match status" value="1"/>
</dbReference>
<dbReference type="InterPro" id="IPR035965">
    <property type="entry name" value="PAS-like_dom_sf"/>
</dbReference>
<name>A0A364K5S8_9BACL</name>
<dbReference type="GO" id="GO:0005524">
    <property type="term" value="F:ATP binding"/>
    <property type="evidence" value="ECO:0007669"/>
    <property type="project" value="UniProtKB-KW"/>
</dbReference>
<protein>
    <recommendedName>
        <fullName evidence="7">Sigma-54 factor interaction domain-containing protein</fullName>
    </recommendedName>
</protein>
<dbReference type="AlphaFoldDB" id="A0A364K5S8"/>
<dbReference type="SUPFAM" id="SSF55785">
    <property type="entry name" value="PYP-like sensor domain (PAS domain)"/>
    <property type="match status" value="1"/>
</dbReference>
<dbReference type="OrthoDB" id="9771372at2"/>
<dbReference type="PROSITE" id="PS50045">
    <property type="entry name" value="SIGMA54_INTERACT_4"/>
    <property type="match status" value="1"/>
</dbReference>
<dbReference type="Pfam" id="PF00158">
    <property type="entry name" value="Sigma54_activat"/>
    <property type="match status" value="1"/>
</dbReference>
<dbReference type="InterPro" id="IPR025662">
    <property type="entry name" value="Sigma_54_int_dom_ATP-bd_1"/>
</dbReference>
<evidence type="ECO:0000256" key="2">
    <source>
        <dbReference type="ARBA" id="ARBA00022840"/>
    </source>
</evidence>
<feature type="domain" description="Sigma-54 factor interaction" evidence="7">
    <location>
        <begin position="321"/>
        <end position="548"/>
    </location>
</feature>
<gene>
    <name evidence="8" type="ORF">DL897_06145</name>
</gene>
<dbReference type="InterPro" id="IPR029016">
    <property type="entry name" value="GAF-like_dom_sf"/>
</dbReference>
<dbReference type="Proteomes" id="UP000251213">
    <property type="component" value="Unassembled WGS sequence"/>
</dbReference>
<dbReference type="PROSITE" id="PS00675">
    <property type="entry name" value="SIGMA54_INTERACT_1"/>
    <property type="match status" value="1"/>
</dbReference>
<dbReference type="InterPro" id="IPR003593">
    <property type="entry name" value="AAA+_ATPase"/>
</dbReference>
<comment type="caution">
    <text evidence="8">The sequence shown here is derived from an EMBL/GenBank/DDBJ whole genome shotgun (WGS) entry which is preliminary data.</text>
</comment>
<dbReference type="InterPro" id="IPR058031">
    <property type="entry name" value="AAA_lid_NorR"/>
</dbReference>
<organism evidence="8 9">
    <name type="scientific">Thermoflavimicrobium daqui</name>
    <dbReference type="NCBI Taxonomy" id="2137476"/>
    <lineage>
        <taxon>Bacteria</taxon>
        <taxon>Bacillati</taxon>
        <taxon>Bacillota</taxon>
        <taxon>Bacilli</taxon>
        <taxon>Bacillales</taxon>
        <taxon>Thermoactinomycetaceae</taxon>
        <taxon>Thermoflavimicrobium</taxon>
    </lineage>
</organism>
<evidence type="ECO:0000256" key="5">
    <source>
        <dbReference type="ARBA" id="ARBA00023159"/>
    </source>
</evidence>
<evidence type="ECO:0000259" key="7">
    <source>
        <dbReference type="PROSITE" id="PS50045"/>
    </source>
</evidence>
<dbReference type="Gene3D" id="3.40.50.300">
    <property type="entry name" value="P-loop containing nucleotide triphosphate hydrolases"/>
    <property type="match status" value="1"/>
</dbReference>
<accession>A0A364K5S8</accession>
<evidence type="ECO:0000313" key="9">
    <source>
        <dbReference type="Proteomes" id="UP000251213"/>
    </source>
</evidence>
<dbReference type="RefSeq" id="WP_113658270.1">
    <property type="nucleotide sequence ID" value="NZ_KZ845665.1"/>
</dbReference>
<keyword evidence="3" id="KW-0805">Transcription regulation</keyword>
<dbReference type="Pfam" id="PF02954">
    <property type="entry name" value="HTH_8"/>
    <property type="match status" value="1"/>
</dbReference>
<sequence>MNMTNKSLFVASSWNRSKEYGIDPQQARHHLLARSELQDRKDRMRELLEASKVVLDSLSKQLKDTDTMIALSDEDGYLIASWGHPSFVDQYKKGVFDLGTNWHEETKGTNAIGLALIEQKPMSVLGNQHYCHEHHLLGCSATPLYTSTGELLGTLVISGTARTHHDYLLPLIIATGQACQARLLLHSTERELVLHLCESDLITKSYSYPLISVDSYGVIRRINYEAAQLLQLPLSECIGQPLSRWIGEEQMMSLLSAKHSSAVQLNVTRNFTSSTSSSSWSIQPVLDRRQRLFRLVLSSHQLIQEPKNSFYKGKELKMGEMVIQCPQVQKVVRFALQVARTNANILIYGETGTGKGLLAKEIHQASERKGPFLTINCGAIPAQLIESELFGYEKGAFTGAKHNGHQGKFEAAVGGTLFLDEIGEMSPMAQVALLKVLEEKVITRIGSNQSIPVDVRIIAATNKDLAKEVAEGRFRKDLYYRLREIELTLPALRERTDLLYLMEDFVGQISKELQIRLSLDLLAQKALSDYEWPGNIREMRQVIRQAAFYAYFGRESTIITMEDLSFLVIKEPPPIKLSLTSVEEEVIARAIQMTGGNLTAAARRLGIGRTTLYRKLSKYPNLKCLRNELQ</sequence>
<dbReference type="InterPro" id="IPR002197">
    <property type="entry name" value="HTH_Fis"/>
</dbReference>
<dbReference type="Pfam" id="PF25601">
    <property type="entry name" value="AAA_lid_14"/>
    <property type="match status" value="1"/>
</dbReference>
<reference evidence="8 9" key="2">
    <citation type="submission" date="2018-06" db="EMBL/GenBank/DDBJ databases">
        <authorList>
            <person name="Zhirakovskaya E."/>
        </authorList>
    </citation>
    <scope>NUCLEOTIDE SEQUENCE [LARGE SCALE GENOMIC DNA]</scope>
    <source>
        <strain evidence="8 9">FBKL4.011</strain>
    </source>
</reference>
<dbReference type="Gene3D" id="1.10.8.60">
    <property type="match status" value="1"/>
</dbReference>
<evidence type="ECO:0000256" key="6">
    <source>
        <dbReference type="ARBA" id="ARBA00023163"/>
    </source>
</evidence>